<dbReference type="Pfam" id="PF08281">
    <property type="entry name" value="Sigma70_r4_2"/>
    <property type="match status" value="1"/>
</dbReference>
<dbReference type="InterPro" id="IPR013325">
    <property type="entry name" value="RNA_pol_sigma_r2"/>
</dbReference>
<protein>
    <submittedName>
        <fullName evidence="7">RNA polymerase sigma factor</fullName>
    </submittedName>
</protein>
<accession>A0AAU7C9F1</accession>
<dbReference type="SUPFAM" id="SSF88946">
    <property type="entry name" value="Sigma2 domain of RNA polymerase sigma factors"/>
    <property type="match status" value="1"/>
</dbReference>
<dbReference type="InterPro" id="IPR039425">
    <property type="entry name" value="RNA_pol_sigma-70-like"/>
</dbReference>
<sequence length="547" mass="59557">MPSGQNHGTFHHVRTLFSVGAIGGLSDRQLLERWEQRGSEGAELAFTALVERHGPMVLRVCRSVLSDPNDADDAFQATFLVLVRRASSLWVHDSLGPWLHQVAHRTAVCARSAAARRWRNEETASVRSSRFEGADVDAHDLGEALHGEVSRLPDHYRVVIVLCLLEGLTHAQAARRLGWPAGTVQSRLARGKTLLRDRLARRGLAPCAVALGGLVSSEAAAAALSPTLVGATIRTATLFSVDGAAIPVSMSRLANQVINAMFMLRLKVVLTALLLATLILGTGVYTSMQASGQAPVAAKDVGGPVDPPGQTRGLDVDRLPLVAPRELKARAGRGALLLYALDKNGQRIDPTGSGILKEASVETRWVVITGTLDHQAVRERLRRGRGEDLIEIQPDYRRAELERQELAPGANWSAWSKVDRGENCRILRNIPEMSEELTPPEIRIAALVDPLPVLKVGVWEGVDIKRLIPDRHVEVPVRGLPGRGPRLPFATTDAPEIMLRALDFTVVPGFHYRYRVCIVIDGSDGVGQRREVFGPWSEPTAEVAVTE</sequence>
<evidence type="ECO:0000256" key="2">
    <source>
        <dbReference type="ARBA" id="ARBA00023015"/>
    </source>
</evidence>
<proteinExistence type="inferred from homology"/>
<dbReference type="AlphaFoldDB" id="A0AAU7C9F1"/>
<dbReference type="Pfam" id="PF04542">
    <property type="entry name" value="Sigma70_r2"/>
    <property type="match status" value="1"/>
</dbReference>
<dbReference type="InterPro" id="IPR014284">
    <property type="entry name" value="RNA_pol_sigma-70_dom"/>
</dbReference>
<dbReference type="GO" id="GO:0016987">
    <property type="term" value="F:sigma factor activity"/>
    <property type="evidence" value="ECO:0007669"/>
    <property type="project" value="UniProtKB-KW"/>
</dbReference>
<evidence type="ECO:0000313" key="7">
    <source>
        <dbReference type="EMBL" id="XBH01859.1"/>
    </source>
</evidence>
<keyword evidence="4" id="KW-0804">Transcription</keyword>
<dbReference type="NCBIfam" id="TIGR02937">
    <property type="entry name" value="sigma70-ECF"/>
    <property type="match status" value="1"/>
</dbReference>
<name>A0AAU7C9F1_9BACT</name>
<evidence type="ECO:0000256" key="4">
    <source>
        <dbReference type="ARBA" id="ARBA00023163"/>
    </source>
</evidence>
<evidence type="ECO:0000259" key="5">
    <source>
        <dbReference type="Pfam" id="PF04542"/>
    </source>
</evidence>
<dbReference type="Gene3D" id="1.10.10.10">
    <property type="entry name" value="Winged helix-like DNA-binding domain superfamily/Winged helix DNA-binding domain"/>
    <property type="match status" value="1"/>
</dbReference>
<evidence type="ECO:0000259" key="6">
    <source>
        <dbReference type="Pfam" id="PF08281"/>
    </source>
</evidence>
<dbReference type="GO" id="GO:0006352">
    <property type="term" value="P:DNA-templated transcription initiation"/>
    <property type="evidence" value="ECO:0007669"/>
    <property type="project" value="InterPro"/>
</dbReference>
<keyword evidence="2" id="KW-0805">Transcription regulation</keyword>
<dbReference type="PANTHER" id="PTHR43133">
    <property type="entry name" value="RNA POLYMERASE ECF-TYPE SIGMA FACTO"/>
    <property type="match status" value="1"/>
</dbReference>
<keyword evidence="3" id="KW-0731">Sigma factor</keyword>
<dbReference type="InterPro" id="IPR013249">
    <property type="entry name" value="RNA_pol_sigma70_r4_t2"/>
</dbReference>
<gene>
    <name evidence="7" type="ORF">V5E97_26400</name>
</gene>
<dbReference type="InterPro" id="IPR036388">
    <property type="entry name" value="WH-like_DNA-bd_sf"/>
</dbReference>
<organism evidence="7">
    <name type="scientific">Singulisphaera sp. Ch08</name>
    <dbReference type="NCBI Taxonomy" id="3120278"/>
    <lineage>
        <taxon>Bacteria</taxon>
        <taxon>Pseudomonadati</taxon>
        <taxon>Planctomycetota</taxon>
        <taxon>Planctomycetia</taxon>
        <taxon>Isosphaerales</taxon>
        <taxon>Isosphaeraceae</taxon>
        <taxon>Singulisphaera</taxon>
    </lineage>
</organism>
<reference evidence="7" key="1">
    <citation type="submission" date="2024-05" db="EMBL/GenBank/DDBJ databases">
        <title>Planctomycetes of the genus Singulisphaera possess chitinolytic capabilities.</title>
        <authorList>
            <person name="Ivanova A."/>
        </authorList>
    </citation>
    <scope>NUCLEOTIDE SEQUENCE</scope>
    <source>
        <strain evidence="7">Ch08T</strain>
    </source>
</reference>
<dbReference type="PANTHER" id="PTHR43133:SF51">
    <property type="entry name" value="RNA POLYMERASE SIGMA FACTOR"/>
    <property type="match status" value="1"/>
</dbReference>
<dbReference type="SUPFAM" id="SSF88659">
    <property type="entry name" value="Sigma3 and sigma4 domains of RNA polymerase sigma factors"/>
    <property type="match status" value="1"/>
</dbReference>
<dbReference type="CDD" id="cd06171">
    <property type="entry name" value="Sigma70_r4"/>
    <property type="match status" value="1"/>
</dbReference>
<evidence type="ECO:0000256" key="1">
    <source>
        <dbReference type="ARBA" id="ARBA00010641"/>
    </source>
</evidence>
<dbReference type="Gene3D" id="1.10.1740.10">
    <property type="match status" value="1"/>
</dbReference>
<comment type="similarity">
    <text evidence="1">Belongs to the sigma-70 factor family. ECF subfamily.</text>
</comment>
<dbReference type="GO" id="GO:0003677">
    <property type="term" value="F:DNA binding"/>
    <property type="evidence" value="ECO:0007669"/>
    <property type="project" value="InterPro"/>
</dbReference>
<dbReference type="InterPro" id="IPR013324">
    <property type="entry name" value="RNA_pol_sigma_r3/r4-like"/>
</dbReference>
<dbReference type="EMBL" id="CP155447">
    <property type="protein sequence ID" value="XBH01859.1"/>
    <property type="molecule type" value="Genomic_DNA"/>
</dbReference>
<evidence type="ECO:0000256" key="3">
    <source>
        <dbReference type="ARBA" id="ARBA00023082"/>
    </source>
</evidence>
<dbReference type="RefSeq" id="WP_406694604.1">
    <property type="nucleotide sequence ID" value="NZ_CP155447.1"/>
</dbReference>
<feature type="domain" description="RNA polymerase sigma-70 region 2" evidence="5">
    <location>
        <begin position="49"/>
        <end position="112"/>
    </location>
</feature>
<feature type="domain" description="RNA polymerase sigma factor 70 region 4 type 2" evidence="6">
    <location>
        <begin position="144"/>
        <end position="194"/>
    </location>
</feature>
<dbReference type="InterPro" id="IPR007627">
    <property type="entry name" value="RNA_pol_sigma70_r2"/>
</dbReference>